<dbReference type="EMBL" id="QZWG01000002">
    <property type="protein sequence ID" value="RZC25225.1"/>
    <property type="molecule type" value="Genomic_DNA"/>
</dbReference>
<name>A0A445LPV3_GLYSO</name>
<keyword evidence="2" id="KW-1185">Reference proteome</keyword>
<proteinExistence type="predicted"/>
<organism evidence="1 2">
    <name type="scientific">Glycine soja</name>
    <name type="common">Wild soybean</name>
    <dbReference type="NCBI Taxonomy" id="3848"/>
    <lineage>
        <taxon>Eukaryota</taxon>
        <taxon>Viridiplantae</taxon>
        <taxon>Streptophyta</taxon>
        <taxon>Embryophyta</taxon>
        <taxon>Tracheophyta</taxon>
        <taxon>Spermatophyta</taxon>
        <taxon>Magnoliopsida</taxon>
        <taxon>eudicotyledons</taxon>
        <taxon>Gunneridae</taxon>
        <taxon>Pentapetalae</taxon>
        <taxon>rosids</taxon>
        <taxon>fabids</taxon>
        <taxon>Fabales</taxon>
        <taxon>Fabaceae</taxon>
        <taxon>Papilionoideae</taxon>
        <taxon>50 kb inversion clade</taxon>
        <taxon>NPAAA clade</taxon>
        <taxon>indigoferoid/millettioid clade</taxon>
        <taxon>Phaseoleae</taxon>
        <taxon>Glycine</taxon>
        <taxon>Glycine subgen. Soja</taxon>
    </lineage>
</organism>
<dbReference type="Proteomes" id="UP000289340">
    <property type="component" value="Chromosome 2"/>
</dbReference>
<evidence type="ECO:0000313" key="1">
    <source>
        <dbReference type="EMBL" id="RZC25225.1"/>
    </source>
</evidence>
<comment type="caution">
    <text evidence="1">The sequence shown here is derived from an EMBL/GenBank/DDBJ whole genome shotgun (WGS) entry which is preliminary data.</text>
</comment>
<dbReference type="AlphaFoldDB" id="A0A445LPV3"/>
<evidence type="ECO:0000313" key="2">
    <source>
        <dbReference type="Proteomes" id="UP000289340"/>
    </source>
</evidence>
<sequence length="94" mass="10735">MLEILQDTKKGQEDRPTMETILYVNKGKRNEGAVTVIQWCEMMETKRVMMAFAALVFKWLRMSMAETTGLGAGWKCCSLNLLSSFDDLDTICLF</sequence>
<gene>
    <name evidence="1" type="ORF">D0Y65_004073</name>
</gene>
<reference evidence="1 2" key="1">
    <citation type="submission" date="2018-09" db="EMBL/GenBank/DDBJ databases">
        <title>A high-quality reference genome of wild soybean provides a powerful tool to mine soybean genomes.</title>
        <authorList>
            <person name="Xie M."/>
            <person name="Chung C.Y.L."/>
            <person name="Li M.-W."/>
            <person name="Wong F.-L."/>
            <person name="Chan T.-F."/>
            <person name="Lam H.-M."/>
        </authorList>
    </citation>
    <scope>NUCLEOTIDE SEQUENCE [LARGE SCALE GENOMIC DNA]</scope>
    <source>
        <strain evidence="2">cv. W05</strain>
        <tissue evidence="1">Hypocotyl of etiolated seedlings</tissue>
    </source>
</reference>
<accession>A0A445LPV3</accession>
<protein>
    <submittedName>
        <fullName evidence="1">Uncharacterized protein</fullName>
    </submittedName>
</protein>